<feature type="transmembrane region" description="Helical" evidence="2">
    <location>
        <begin position="237"/>
        <end position="258"/>
    </location>
</feature>
<evidence type="ECO:0000313" key="4">
    <source>
        <dbReference type="Proteomes" id="UP000265926"/>
    </source>
</evidence>
<gene>
    <name evidence="3" type="ORF">D1614_10835</name>
</gene>
<dbReference type="Pfam" id="PF04087">
    <property type="entry name" value="DUF389"/>
    <property type="match status" value="1"/>
</dbReference>
<feature type="transmembrane region" description="Helical" evidence="2">
    <location>
        <begin position="193"/>
        <end position="216"/>
    </location>
</feature>
<sequence>MAKKSELYHLTIAVRRFMRSILNIKDGTDIESTIAGIKRDIGFRGPTAWILIFSIFIASIGLNVNSTAVIIGAMLISPLMGPILGIGLSIGTNDIETLIRSLKNLGIAVSISLITSTLYFMITPLNIEQSELLARTEPTILDVMVALFGGFAGIVAGSRKEKTNVIPGVAIATALMPPLCTAGYGLATMKMSYFLGAFYLFFINSVFISLATFLVVRYLKFPVVSYIDPVRIKKYRNISVSFLIVTIIPSAIIFYKVIQETRFNIASENFIKEKAVFAGSELINKKISYSDSLSTIDLYYIGQEISDEKISFLQNMLANYGLSGQKHFSITKKTQVRVHQDKDNSAAFEQKMADLSSDLRLKILEDIYAKNEQLVQDKETKIRLLEQEVLRLSKRDTFPFQQIDTELKFHFSNIDKFAFAEITQLSSRKDSLVFDTIPTLLVNYKESVAGNQIHEENNKINEWLRIRFNNPKISVINY</sequence>
<feature type="transmembrane region" description="Helical" evidence="2">
    <location>
        <begin position="139"/>
        <end position="158"/>
    </location>
</feature>
<keyword evidence="2" id="KW-0472">Membrane</keyword>
<evidence type="ECO:0000256" key="1">
    <source>
        <dbReference type="SAM" id="Coils"/>
    </source>
</evidence>
<feature type="transmembrane region" description="Helical" evidence="2">
    <location>
        <begin position="105"/>
        <end position="127"/>
    </location>
</feature>
<protein>
    <submittedName>
        <fullName evidence="3">DUF389 domain-containing protein</fullName>
    </submittedName>
</protein>
<feature type="coiled-coil region" evidence="1">
    <location>
        <begin position="368"/>
        <end position="395"/>
    </location>
</feature>
<evidence type="ECO:0000256" key="2">
    <source>
        <dbReference type="SAM" id="Phobius"/>
    </source>
</evidence>
<dbReference type="OrthoDB" id="9790659at2"/>
<keyword evidence="2" id="KW-0812">Transmembrane</keyword>
<feature type="transmembrane region" description="Helical" evidence="2">
    <location>
        <begin position="70"/>
        <end position="93"/>
    </location>
</feature>
<name>A0A399SVZ4_9BACT</name>
<keyword evidence="4" id="KW-1185">Reference proteome</keyword>
<comment type="caution">
    <text evidence="3">The sequence shown here is derived from an EMBL/GenBank/DDBJ whole genome shotgun (WGS) entry which is preliminary data.</text>
</comment>
<keyword evidence="1" id="KW-0175">Coiled coil</keyword>
<evidence type="ECO:0000313" key="3">
    <source>
        <dbReference type="EMBL" id="RIJ48220.1"/>
    </source>
</evidence>
<dbReference type="Proteomes" id="UP000265926">
    <property type="component" value="Unassembled WGS sequence"/>
</dbReference>
<reference evidence="3 4" key="1">
    <citation type="submission" date="2018-08" db="EMBL/GenBank/DDBJ databases">
        <title>Pallidiluteibacterium maritimus gen. nov., sp. nov., isolated from coastal sediment.</title>
        <authorList>
            <person name="Zhou L.Y."/>
        </authorList>
    </citation>
    <scope>NUCLEOTIDE SEQUENCE [LARGE SCALE GENOMIC DNA]</scope>
    <source>
        <strain evidence="3 4">XSD2</strain>
    </source>
</reference>
<feature type="transmembrane region" description="Helical" evidence="2">
    <location>
        <begin position="47"/>
        <end position="64"/>
    </location>
</feature>
<feature type="transmembrane region" description="Helical" evidence="2">
    <location>
        <begin position="165"/>
        <end position="187"/>
    </location>
</feature>
<proteinExistence type="predicted"/>
<dbReference type="PANTHER" id="PTHR20992:SF9">
    <property type="entry name" value="AT15442P-RELATED"/>
    <property type="match status" value="1"/>
</dbReference>
<dbReference type="PANTHER" id="PTHR20992">
    <property type="entry name" value="AT15442P-RELATED"/>
    <property type="match status" value="1"/>
</dbReference>
<dbReference type="EMBL" id="QWGR01000005">
    <property type="protein sequence ID" value="RIJ48220.1"/>
    <property type="molecule type" value="Genomic_DNA"/>
</dbReference>
<accession>A0A399SVZ4</accession>
<dbReference type="RefSeq" id="WP_119437951.1">
    <property type="nucleotide sequence ID" value="NZ_QWGR01000005.1"/>
</dbReference>
<dbReference type="InterPro" id="IPR005240">
    <property type="entry name" value="DUF389"/>
</dbReference>
<keyword evidence="2" id="KW-1133">Transmembrane helix</keyword>
<organism evidence="3 4">
    <name type="scientific">Maribellus luteus</name>
    <dbReference type="NCBI Taxonomy" id="2305463"/>
    <lineage>
        <taxon>Bacteria</taxon>
        <taxon>Pseudomonadati</taxon>
        <taxon>Bacteroidota</taxon>
        <taxon>Bacteroidia</taxon>
        <taxon>Marinilabiliales</taxon>
        <taxon>Prolixibacteraceae</taxon>
        <taxon>Maribellus</taxon>
    </lineage>
</organism>
<dbReference type="AlphaFoldDB" id="A0A399SVZ4"/>